<dbReference type="Proteomes" id="UP000272400">
    <property type="component" value="Unassembled WGS sequence"/>
</dbReference>
<dbReference type="SMART" id="SM00347">
    <property type="entry name" value="HTH_MARR"/>
    <property type="match status" value="1"/>
</dbReference>
<evidence type="ECO:0000313" key="4">
    <source>
        <dbReference type="Proteomes" id="UP000272400"/>
    </source>
</evidence>
<feature type="region of interest" description="Disordered" evidence="1">
    <location>
        <begin position="1"/>
        <end position="21"/>
    </location>
</feature>
<protein>
    <submittedName>
        <fullName evidence="3">MarR family transcriptional regulator</fullName>
    </submittedName>
</protein>
<reference evidence="3 4" key="1">
    <citation type="submission" date="2018-11" db="EMBL/GenBank/DDBJ databases">
        <title>Sequencing the genomes of 1000 actinobacteria strains.</title>
        <authorList>
            <person name="Klenk H.-P."/>
        </authorList>
    </citation>
    <scope>NUCLEOTIDE SEQUENCE [LARGE SCALE GENOMIC DNA]</scope>
    <source>
        <strain evidence="3 4">DSM 44254</strain>
    </source>
</reference>
<keyword evidence="4" id="KW-1185">Reference proteome</keyword>
<dbReference type="GO" id="GO:0003700">
    <property type="term" value="F:DNA-binding transcription factor activity"/>
    <property type="evidence" value="ECO:0007669"/>
    <property type="project" value="InterPro"/>
</dbReference>
<evidence type="ECO:0000256" key="1">
    <source>
        <dbReference type="SAM" id="MobiDB-lite"/>
    </source>
</evidence>
<accession>A0A3N1CPI2</accession>
<dbReference type="InterPro" id="IPR036390">
    <property type="entry name" value="WH_DNA-bd_sf"/>
</dbReference>
<dbReference type="PANTHER" id="PTHR33164:SF99">
    <property type="entry name" value="MARR FAMILY REGULATORY PROTEIN"/>
    <property type="match status" value="1"/>
</dbReference>
<dbReference type="InterPro" id="IPR039422">
    <property type="entry name" value="MarR/SlyA-like"/>
</dbReference>
<dbReference type="SUPFAM" id="SSF46785">
    <property type="entry name" value="Winged helix' DNA-binding domain"/>
    <property type="match status" value="1"/>
</dbReference>
<dbReference type="Gene3D" id="1.10.10.10">
    <property type="entry name" value="Winged helix-like DNA-binding domain superfamily/Winged helix DNA-binding domain"/>
    <property type="match status" value="1"/>
</dbReference>
<feature type="domain" description="HTH marR-type" evidence="2">
    <location>
        <begin position="44"/>
        <end position="175"/>
    </location>
</feature>
<comment type="caution">
    <text evidence="3">The sequence shown here is derived from an EMBL/GenBank/DDBJ whole genome shotgun (WGS) entry which is preliminary data.</text>
</comment>
<name>A0A3N1CPI2_9ACTN</name>
<sequence length="178" mass="19092">MMPGDHRVRAGRSRRAGYGDAVENDAVNDAVNESVRDGMSEDTAVRVWRGLRTLVLDRADRRREVSDALGVSFGMAKALRLVTEAGEMSMSLLAAKLVTDAPYTSLLVEGLVQRDYVTRTPDPADRRRKLVRPTPEGRAAAATAAAILDTPPGALLSLPAPDLAALDAIVTRLTTPDT</sequence>
<dbReference type="AlphaFoldDB" id="A0A3N1CPI2"/>
<dbReference type="InterPro" id="IPR036388">
    <property type="entry name" value="WH-like_DNA-bd_sf"/>
</dbReference>
<evidence type="ECO:0000313" key="3">
    <source>
        <dbReference type="EMBL" id="ROO83074.1"/>
    </source>
</evidence>
<evidence type="ECO:0000259" key="2">
    <source>
        <dbReference type="PROSITE" id="PS50995"/>
    </source>
</evidence>
<dbReference type="InterPro" id="IPR000835">
    <property type="entry name" value="HTH_MarR-typ"/>
</dbReference>
<dbReference type="PANTHER" id="PTHR33164">
    <property type="entry name" value="TRANSCRIPTIONAL REGULATOR, MARR FAMILY"/>
    <property type="match status" value="1"/>
</dbReference>
<dbReference type="PROSITE" id="PS50995">
    <property type="entry name" value="HTH_MARR_2"/>
    <property type="match status" value="1"/>
</dbReference>
<proteinExistence type="predicted"/>
<dbReference type="EMBL" id="RJKE01000001">
    <property type="protein sequence ID" value="ROO83074.1"/>
    <property type="molecule type" value="Genomic_DNA"/>
</dbReference>
<gene>
    <name evidence="3" type="ORF">EDD29_0563</name>
</gene>
<dbReference type="GO" id="GO:0006950">
    <property type="term" value="P:response to stress"/>
    <property type="evidence" value="ECO:0007669"/>
    <property type="project" value="TreeGrafter"/>
</dbReference>
<dbReference type="Pfam" id="PF01047">
    <property type="entry name" value="MarR"/>
    <property type="match status" value="1"/>
</dbReference>
<organism evidence="3 4">
    <name type="scientific">Actinocorallia herbida</name>
    <dbReference type="NCBI Taxonomy" id="58109"/>
    <lineage>
        <taxon>Bacteria</taxon>
        <taxon>Bacillati</taxon>
        <taxon>Actinomycetota</taxon>
        <taxon>Actinomycetes</taxon>
        <taxon>Streptosporangiales</taxon>
        <taxon>Thermomonosporaceae</taxon>
        <taxon>Actinocorallia</taxon>
    </lineage>
</organism>